<reference evidence="5 6" key="1">
    <citation type="submission" date="2014-07" db="EMBL/GenBank/DDBJ databases">
        <title>Draft Genome Sequences of Environmental Pseudomonas syringae strains.</title>
        <authorList>
            <person name="Baltrus D.A."/>
            <person name="Berge O."/>
            <person name="Morris C."/>
        </authorList>
    </citation>
    <scope>NUCLEOTIDE SEQUENCE [LARGE SCALE GENOMIC DNA]</scope>
    <source>
        <strain evidence="5 6">CEB003</strain>
    </source>
</reference>
<accession>A0A085UVJ0</accession>
<evidence type="ECO:0000256" key="3">
    <source>
        <dbReference type="ARBA" id="ARBA00023002"/>
    </source>
</evidence>
<dbReference type="PATRIC" id="fig|317.174.peg.4918"/>
<organism evidence="5 6">
    <name type="scientific">Pseudomonas syringae</name>
    <dbReference type="NCBI Taxonomy" id="317"/>
    <lineage>
        <taxon>Bacteria</taxon>
        <taxon>Pseudomonadati</taxon>
        <taxon>Pseudomonadota</taxon>
        <taxon>Gammaproteobacteria</taxon>
        <taxon>Pseudomonadales</taxon>
        <taxon>Pseudomonadaceae</taxon>
        <taxon>Pseudomonas</taxon>
    </lineage>
</organism>
<keyword evidence="3" id="KW-0560">Oxidoreductase</keyword>
<sequence length="253" mass="26610">MAKLPNDQDKTVNDKRQALVTGANKGIGLAIARGLAEAGFFVWIGARDSARGELAVADLRDKGLDVGLLELDVADEASVHRATATLTSQITSLDILVNNAGIAVDMTKPPSEVQMKDMKAVFEVNLFGPVRVTQSFLPLLKAADQARIVMMSSGVGSLTLITDPTSIYSSVNLLDYTSSKVALNAVTVSFAKELEPLGIKVNAVEPGHVRTDLNGNSGVLTPEEGAATAIRMALLGPEGPTGGFFGSHGRQPW</sequence>
<name>A0A085UVJ0_PSESX</name>
<dbReference type="GO" id="GO:0016616">
    <property type="term" value="F:oxidoreductase activity, acting on the CH-OH group of donors, NAD or NADP as acceptor"/>
    <property type="evidence" value="ECO:0007669"/>
    <property type="project" value="InterPro"/>
</dbReference>
<dbReference type="InterPro" id="IPR036291">
    <property type="entry name" value="NAD(P)-bd_dom_sf"/>
</dbReference>
<dbReference type="InterPro" id="IPR002347">
    <property type="entry name" value="SDR_fam"/>
</dbReference>
<comment type="similarity">
    <text evidence="1 4">Belongs to the short-chain dehydrogenases/reductases (SDR) family.</text>
</comment>
<dbReference type="PANTHER" id="PTHR43490">
    <property type="entry name" value="(+)-NEOMENTHOL DEHYDROGENASE"/>
    <property type="match status" value="1"/>
</dbReference>
<dbReference type="AlphaFoldDB" id="A0A085UVJ0"/>
<dbReference type="InterPro" id="IPR020904">
    <property type="entry name" value="Sc_DH/Rdtase_CS"/>
</dbReference>
<dbReference type="Gene3D" id="3.40.50.720">
    <property type="entry name" value="NAD(P)-binding Rossmann-like Domain"/>
    <property type="match status" value="1"/>
</dbReference>
<dbReference type="Proteomes" id="UP000028643">
    <property type="component" value="Unassembled WGS sequence"/>
</dbReference>
<dbReference type="PROSITE" id="PS00061">
    <property type="entry name" value="ADH_SHORT"/>
    <property type="match status" value="1"/>
</dbReference>
<dbReference type="Pfam" id="PF00106">
    <property type="entry name" value="adh_short"/>
    <property type="match status" value="1"/>
</dbReference>
<protein>
    <submittedName>
        <fullName evidence="5">Serralysin</fullName>
    </submittedName>
</protein>
<evidence type="ECO:0000313" key="5">
    <source>
        <dbReference type="EMBL" id="KFE47203.1"/>
    </source>
</evidence>
<evidence type="ECO:0000256" key="1">
    <source>
        <dbReference type="ARBA" id="ARBA00006484"/>
    </source>
</evidence>
<evidence type="ECO:0000256" key="4">
    <source>
        <dbReference type="RuleBase" id="RU000363"/>
    </source>
</evidence>
<dbReference type="PRINTS" id="PR00081">
    <property type="entry name" value="GDHRDH"/>
</dbReference>
<dbReference type="PANTHER" id="PTHR43490:SF99">
    <property type="entry name" value="SHORT-CHAIN DEHYDROGENASE_REDUCTASE"/>
    <property type="match status" value="1"/>
</dbReference>
<proteinExistence type="inferred from homology"/>
<evidence type="ECO:0000256" key="2">
    <source>
        <dbReference type="ARBA" id="ARBA00022857"/>
    </source>
</evidence>
<gene>
    <name evidence="5" type="ORF">IV02_24055</name>
</gene>
<dbReference type="CDD" id="cd05324">
    <property type="entry name" value="carb_red_PTCR-like_SDR_c"/>
    <property type="match status" value="1"/>
</dbReference>
<dbReference type="EMBL" id="JPQT01000130">
    <property type="protein sequence ID" value="KFE47203.1"/>
    <property type="molecule type" value="Genomic_DNA"/>
</dbReference>
<evidence type="ECO:0000313" key="6">
    <source>
        <dbReference type="Proteomes" id="UP000028643"/>
    </source>
</evidence>
<dbReference type="InterPro" id="IPR045313">
    <property type="entry name" value="CBR1-like"/>
</dbReference>
<keyword evidence="2" id="KW-0521">NADP</keyword>
<dbReference type="PRINTS" id="PR00080">
    <property type="entry name" value="SDRFAMILY"/>
</dbReference>
<comment type="caution">
    <text evidence="5">The sequence shown here is derived from an EMBL/GenBank/DDBJ whole genome shotgun (WGS) entry which is preliminary data.</text>
</comment>
<dbReference type="SUPFAM" id="SSF51735">
    <property type="entry name" value="NAD(P)-binding Rossmann-fold domains"/>
    <property type="match status" value="1"/>
</dbReference>